<gene>
    <name evidence="6" type="ORF">TL16_g09517</name>
</gene>
<dbReference type="InterPro" id="IPR015424">
    <property type="entry name" value="PyrdxlP-dep_Trfase"/>
</dbReference>
<evidence type="ECO:0000256" key="5">
    <source>
        <dbReference type="ARBA" id="ARBA00022898"/>
    </source>
</evidence>
<keyword evidence="5" id="KW-0663">Pyridoxal phosphate</keyword>
<dbReference type="InterPro" id="IPR049704">
    <property type="entry name" value="Aminotrans_3_PPA_site"/>
</dbReference>
<evidence type="ECO:0008006" key="8">
    <source>
        <dbReference type="Google" id="ProtNLM"/>
    </source>
</evidence>
<comment type="similarity">
    <text evidence="2">Belongs to the class-III pyridoxal-phosphate-dependent aminotransferase family.</text>
</comment>
<evidence type="ECO:0000256" key="1">
    <source>
        <dbReference type="ARBA" id="ARBA00001933"/>
    </source>
</evidence>
<evidence type="ECO:0000313" key="6">
    <source>
        <dbReference type="EMBL" id="GMH83210.1"/>
    </source>
</evidence>
<evidence type="ECO:0000256" key="4">
    <source>
        <dbReference type="ARBA" id="ARBA00022679"/>
    </source>
</evidence>
<dbReference type="InterPro" id="IPR005814">
    <property type="entry name" value="Aminotrans_3"/>
</dbReference>
<dbReference type="SUPFAM" id="SSF53383">
    <property type="entry name" value="PLP-dependent transferases"/>
    <property type="match status" value="1"/>
</dbReference>
<dbReference type="InterPro" id="IPR050103">
    <property type="entry name" value="Class-III_PLP-dep_AT"/>
</dbReference>
<dbReference type="FunFam" id="3.40.640.10:FF:000004">
    <property type="entry name" value="Acetylornithine aminotransferase"/>
    <property type="match status" value="1"/>
</dbReference>
<keyword evidence="3" id="KW-0032">Aminotransferase</keyword>
<dbReference type="AlphaFoldDB" id="A0A9W7EMG8"/>
<name>A0A9W7EMG8_9STRA</name>
<dbReference type="GO" id="GO:0030170">
    <property type="term" value="F:pyridoxal phosphate binding"/>
    <property type="evidence" value="ECO:0007669"/>
    <property type="project" value="InterPro"/>
</dbReference>
<dbReference type="PANTHER" id="PTHR11986">
    <property type="entry name" value="AMINOTRANSFERASE CLASS III"/>
    <property type="match status" value="1"/>
</dbReference>
<accession>A0A9W7EMG8</accession>
<dbReference type="EMBL" id="BLQM01000325">
    <property type="protein sequence ID" value="GMH83210.1"/>
    <property type="molecule type" value="Genomic_DNA"/>
</dbReference>
<comment type="cofactor">
    <cofactor evidence="1">
        <name>pyridoxal 5'-phosphate</name>
        <dbReference type="ChEBI" id="CHEBI:597326"/>
    </cofactor>
</comment>
<reference evidence="7" key="1">
    <citation type="journal article" date="2023" name="Commun. Biol.">
        <title>Genome analysis of Parmales, the sister group of diatoms, reveals the evolutionary specialization of diatoms from phago-mixotrophs to photoautotrophs.</title>
        <authorList>
            <person name="Ban H."/>
            <person name="Sato S."/>
            <person name="Yoshikawa S."/>
            <person name="Yamada K."/>
            <person name="Nakamura Y."/>
            <person name="Ichinomiya M."/>
            <person name="Sato N."/>
            <person name="Blanc-Mathieu R."/>
            <person name="Endo H."/>
            <person name="Kuwata A."/>
            <person name="Ogata H."/>
        </authorList>
    </citation>
    <scope>NUCLEOTIDE SEQUENCE [LARGE SCALE GENOMIC DNA]</scope>
</reference>
<sequence>MQKCHHISNLYYIPPQGHLASWLVENSCGDKVFFCNSGAEANEAAIKCARKLGGDKGIDMGVILSAKQSFHGRTLGSLSATGQPKYHEGFTYGGSMVQGFENFEFNSEEDLERVFRKFNKTPLWDKIRGRKRRVVGIMVEALQGEGGIKPGSPNFFKKARQLCDESEAILICDEVQVGMGRSGRLWGYENLGVEPDVFTTAKALGGGCRLERW</sequence>
<dbReference type="Gene3D" id="3.40.640.10">
    <property type="entry name" value="Type I PLP-dependent aspartate aminotransferase-like (Major domain)"/>
    <property type="match status" value="1"/>
</dbReference>
<evidence type="ECO:0000313" key="7">
    <source>
        <dbReference type="Proteomes" id="UP001162640"/>
    </source>
</evidence>
<evidence type="ECO:0000256" key="3">
    <source>
        <dbReference type="ARBA" id="ARBA00022576"/>
    </source>
</evidence>
<keyword evidence="4" id="KW-0808">Transferase</keyword>
<protein>
    <recommendedName>
        <fullName evidence="8">Acetylornithine transaminase</fullName>
    </recommendedName>
</protein>
<dbReference type="Proteomes" id="UP001162640">
    <property type="component" value="Unassembled WGS sequence"/>
</dbReference>
<dbReference type="GO" id="GO:0042802">
    <property type="term" value="F:identical protein binding"/>
    <property type="evidence" value="ECO:0007669"/>
    <property type="project" value="TreeGrafter"/>
</dbReference>
<evidence type="ECO:0000256" key="2">
    <source>
        <dbReference type="ARBA" id="ARBA00008954"/>
    </source>
</evidence>
<dbReference type="PROSITE" id="PS00600">
    <property type="entry name" value="AA_TRANSFER_CLASS_3"/>
    <property type="match status" value="1"/>
</dbReference>
<dbReference type="GO" id="GO:0008483">
    <property type="term" value="F:transaminase activity"/>
    <property type="evidence" value="ECO:0007669"/>
    <property type="project" value="UniProtKB-KW"/>
</dbReference>
<comment type="caution">
    <text evidence="6">The sequence shown here is derived from an EMBL/GenBank/DDBJ whole genome shotgun (WGS) entry which is preliminary data.</text>
</comment>
<organism evidence="6 7">
    <name type="scientific">Triparma laevis f. inornata</name>
    <dbReference type="NCBI Taxonomy" id="1714386"/>
    <lineage>
        <taxon>Eukaryota</taxon>
        <taxon>Sar</taxon>
        <taxon>Stramenopiles</taxon>
        <taxon>Ochrophyta</taxon>
        <taxon>Bolidophyceae</taxon>
        <taxon>Parmales</taxon>
        <taxon>Triparmaceae</taxon>
        <taxon>Triparma</taxon>
    </lineage>
</organism>
<proteinExistence type="inferred from homology"/>
<dbReference type="InterPro" id="IPR015421">
    <property type="entry name" value="PyrdxlP-dep_Trfase_major"/>
</dbReference>
<dbReference type="Pfam" id="PF00202">
    <property type="entry name" value="Aminotran_3"/>
    <property type="match status" value="1"/>
</dbReference>
<dbReference type="PANTHER" id="PTHR11986:SF79">
    <property type="entry name" value="ACETYLORNITHINE AMINOTRANSFERASE, MITOCHONDRIAL"/>
    <property type="match status" value="1"/>
</dbReference>